<sequence>MCLLRFCCPFKALLGLCSFCVLCNICKGLLQEGAAYNLKRKRGRDKELREANLIPDLTDGPPSIIYNHWCIVCKTPYTWRIVLRNCEHPVCLHCALNYTRYWIQEKSRVTIKCPKRLCCHDIHPNDIYALLDEENEDLDMFMAKKHRQWLLFKYERDNYWVGLGGEGNVRQCPICLNAYQKWPGCNYVQCVFPACKSWFCFQCGLPIDTIQHFCQGSCSVGFNDIAHHAKPLGIILSLWGCELFLITPLIFIFLLAIFPLGAFYYVPQAIIKEMRRGKEKFKQGSDDERFWLLIIRLSLYMPFILILCCVLAIGTFFASIVLCIMYLQITCVKMIPPVSNVYSLLERFSRGFAFFGIDMGLQLIQAARQDRLNDIIEEDLRFVEVNPV</sequence>
<name>A0AC35U4G4_9BILA</name>
<accession>A0AC35U4G4</accession>
<dbReference type="WBParaSite" id="RSKR_0000726600.1">
    <property type="protein sequence ID" value="RSKR_0000726600.1"/>
    <property type="gene ID" value="RSKR_0000726600"/>
</dbReference>
<evidence type="ECO:0000313" key="1">
    <source>
        <dbReference type="Proteomes" id="UP000095286"/>
    </source>
</evidence>
<dbReference type="Proteomes" id="UP000095286">
    <property type="component" value="Unplaced"/>
</dbReference>
<proteinExistence type="predicted"/>
<organism evidence="1 2">
    <name type="scientific">Rhabditophanes sp. KR3021</name>
    <dbReference type="NCBI Taxonomy" id="114890"/>
    <lineage>
        <taxon>Eukaryota</taxon>
        <taxon>Metazoa</taxon>
        <taxon>Ecdysozoa</taxon>
        <taxon>Nematoda</taxon>
        <taxon>Chromadorea</taxon>
        <taxon>Rhabditida</taxon>
        <taxon>Tylenchina</taxon>
        <taxon>Panagrolaimomorpha</taxon>
        <taxon>Strongyloidoidea</taxon>
        <taxon>Alloionematidae</taxon>
        <taxon>Rhabditophanes</taxon>
    </lineage>
</organism>
<evidence type="ECO:0000313" key="2">
    <source>
        <dbReference type="WBParaSite" id="RSKR_0000726600.1"/>
    </source>
</evidence>
<protein>
    <submittedName>
        <fullName evidence="2">RING-type domain-containing protein</fullName>
    </submittedName>
</protein>
<reference evidence="2" key="1">
    <citation type="submission" date="2016-11" db="UniProtKB">
        <authorList>
            <consortium name="WormBaseParasite"/>
        </authorList>
    </citation>
    <scope>IDENTIFICATION</scope>
    <source>
        <strain evidence="2">KR3021</strain>
    </source>
</reference>